<protein>
    <submittedName>
        <fullName evidence="1">Uncharacterized protein</fullName>
    </submittedName>
</protein>
<reference evidence="1 2" key="1">
    <citation type="submission" date="2009-10" db="EMBL/GenBank/DDBJ databases">
        <authorList>
            <person name="Weinstock G."/>
            <person name="Sodergren E."/>
            <person name="Clifton S."/>
            <person name="Fulton L."/>
            <person name="Fulton B."/>
            <person name="Courtney L."/>
            <person name="Fronick C."/>
            <person name="Harrison M."/>
            <person name="Strong C."/>
            <person name="Farmer C."/>
            <person name="Delahaunty K."/>
            <person name="Markovic C."/>
            <person name="Hall O."/>
            <person name="Minx P."/>
            <person name="Tomlinson C."/>
            <person name="Mitreva M."/>
            <person name="Nelson J."/>
            <person name="Hou S."/>
            <person name="Wollam A."/>
            <person name="Pepin K.H."/>
            <person name="Johnson M."/>
            <person name="Bhonagiri V."/>
            <person name="Nash W.E."/>
            <person name="Warren W."/>
            <person name="Chinwalla A."/>
            <person name="Mardis E.R."/>
            <person name="Wilson R.K."/>
        </authorList>
    </citation>
    <scope>NUCLEOTIDE SEQUENCE [LARGE SCALE GENOMIC DNA]</scope>
    <source>
        <strain evidence="2">ATCC 25996 / DSM 4631 / NCTC 10774 / M26</strain>
    </source>
</reference>
<name>D2ZVR9_NEIM2</name>
<dbReference type="AlphaFoldDB" id="D2ZVR9"/>
<organism evidence="1 2">
    <name type="scientific">Neisseria mucosa (strain ATCC 25996 / DSM 4631 / NCTC 10774 / M26)</name>
    <dbReference type="NCBI Taxonomy" id="546266"/>
    <lineage>
        <taxon>Bacteria</taxon>
        <taxon>Pseudomonadati</taxon>
        <taxon>Pseudomonadota</taxon>
        <taxon>Betaproteobacteria</taxon>
        <taxon>Neisseriales</taxon>
        <taxon>Neisseriaceae</taxon>
        <taxon>Neisseria</taxon>
    </lineage>
</organism>
<evidence type="ECO:0000313" key="1">
    <source>
        <dbReference type="EMBL" id="EFC88662.1"/>
    </source>
</evidence>
<sequence length="84" mass="8728">MGFHREGAAFDLVFTGDVEMELFQGVAATVYAEGIATFGVVDLDGVAVVFHVNRARFVIDFDGGQSAGDGFGDVYGGLVFACGA</sequence>
<proteinExistence type="predicted"/>
<dbReference type="EMBL" id="ACDX02000006">
    <property type="protein sequence ID" value="EFC88662.1"/>
    <property type="molecule type" value="Genomic_DNA"/>
</dbReference>
<gene>
    <name evidence="1" type="ORF">NEIMUCOT_04711</name>
</gene>
<accession>D2ZVR9</accession>
<comment type="caution">
    <text evidence="1">The sequence shown here is derived from an EMBL/GenBank/DDBJ whole genome shotgun (WGS) entry which is preliminary data.</text>
</comment>
<evidence type="ECO:0000313" key="2">
    <source>
        <dbReference type="Proteomes" id="UP000003344"/>
    </source>
</evidence>
<dbReference type="Proteomes" id="UP000003344">
    <property type="component" value="Unassembled WGS sequence"/>
</dbReference>